<protein>
    <recommendedName>
        <fullName evidence="13">DDT domain-containing protein PTM</fullName>
    </recommendedName>
</protein>
<dbReference type="SMART" id="SM00571">
    <property type="entry name" value="DDT"/>
    <property type="match status" value="1"/>
</dbReference>
<evidence type="ECO:0000256" key="4">
    <source>
        <dbReference type="ARBA" id="ARBA00022833"/>
    </source>
</evidence>
<dbReference type="InterPro" id="IPR011011">
    <property type="entry name" value="Znf_FYVE_PHD"/>
</dbReference>
<dbReference type="InterPro" id="IPR019786">
    <property type="entry name" value="Zinc_finger_PHD-type_CS"/>
</dbReference>
<dbReference type="Pfam" id="PF24294">
    <property type="entry name" value="Chromo_PTM"/>
    <property type="match status" value="1"/>
</dbReference>
<feature type="compositionally biased region" description="Basic residues" evidence="8">
    <location>
        <begin position="1212"/>
        <end position="1221"/>
    </location>
</feature>
<dbReference type="Proteomes" id="UP000604825">
    <property type="component" value="Unassembled WGS sequence"/>
</dbReference>
<dbReference type="GO" id="GO:0000785">
    <property type="term" value="C:chromatin"/>
    <property type="evidence" value="ECO:0007669"/>
    <property type="project" value="UniProtKB-ARBA"/>
</dbReference>
<dbReference type="Gene3D" id="3.30.40.10">
    <property type="entry name" value="Zinc/RING finger domain, C3HC4 (zinc finger)"/>
    <property type="match status" value="2"/>
</dbReference>
<feature type="compositionally biased region" description="Basic and acidic residues" evidence="8">
    <location>
        <begin position="1"/>
        <end position="14"/>
    </location>
</feature>
<proteinExistence type="predicted"/>
<keyword evidence="4" id="KW-0862">Zinc</keyword>
<keyword evidence="5" id="KW-0539">Nucleus</keyword>
<evidence type="ECO:0000256" key="2">
    <source>
        <dbReference type="ARBA" id="ARBA00022723"/>
    </source>
</evidence>
<dbReference type="SUPFAM" id="SSF57903">
    <property type="entry name" value="FYVE/PHD zinc finger"/>
    <property type="match status" value="2"/>
</dbReference>
<evidence type="ECO:0000256" key="3">
    <source>
        <dbReference type="ARBA" id="ARBA00022771"/>
    </source>
</evidence>
<dbReference type="Pfam" id="PF00628">
    <property type="entry name" value="PHD"/>
    <property type="match status" value="1"/>
</dbReference>
<feature type="region of interest" description="Disordered" evidence="8">
    <location>
        <begin position="382"/>
        <end position="450"/>
    </location>
</feature>
<dbReference type="CDD" id="cd15532">
    <property type="entry name" value="PHD2_CHD_II"/>
    <property type="match status" value="1"/>
</dbReference>
<dbReference type="PROSITE" id="PS01359">
    <property type="entry name" value="ZF_PHD_1"/>
    <property type="match status" value="1"/>
</dbReference>
<evidence type="ECO:0008006" key="13">
    <source>
        <dbReference type="Google" id="ProtNLM"/>
    </source>
</evidence>
<evidence type="ECO:0000259" key="9">
    <source>
        <dbReference type="PROSITE" id="PS50016"/>
    </source>
</evidence>
<evidence type="ECO:0000256" key="7">
    <source>
        <dbReference type="SAM" id="Coils"/>
    </source>
</evidence>
<keyword evidence="7" id="KW-0175">Coiled coil</keyword>
<evidence type="ECO:0000256" key="6">
    <source>
        <dbReference type="PROSITE-ProRule" id="PRU00146"/>
    </source>
</evidence>
<evidence type="ECO:0000259" key="10">
    <source>
        <dbReference type="PROSITE" id="PS50827"/>
    </source>
</evidence>
<dbReference type="GO" id="GO:0005634">
    <property type="term" value="C:nucleus"/>
    <property type="evidence" value="ECO:0007669"/>
    <property type="project" value="UniProtKB-SubCell"/>
</dbReference>
<evidence type="ECO:0000256" key="1">
    <source>
        <dbReference type="ARBA" id="ARBA00004123"/>
    </source>
</evidence>
<dbReference type="EMBL" id="CAJGYO010000014">
    <property type="protein sequence ID" value="CAD6268502.1"/>
    <property type="molecule type" value="Genomic_DNA"/>
</dbReference>
<feature type="region of interest" description="Disordered" evidence="8">
    <location>
        <begin position="1"/>
        <end position="32"/>
    </location>
</feature>
<dbReference type="Pfam" id="PF15612">
    <property type="entry name" value="WHIM1"/>
    <property type="match status" value="1"/>
</dbReference>
<feature type="domain" description="PHD-type" evidence="9">
    <location>
        <begin position="673"/>
        <end position="720"/>
    </location>
</feature>
<keyword evidence="2" id="KW-0479">Metal-binding</keyword>
<dbReference type="InterPro" id="IPR047365">
    <property type="entry name" value="Tudor_AtPTM-like"/>
</dbReference>
<name>A0A811RES3_9POAL</name>
<evidence type="ECO:0000313" key="11">
    <source>
        <dbReference type="EMBL" id="CAD6268502.1"/>
    </source>
</evidence>
<dbReference type="PANTHER" id="PTHR46508:SF1">
    <property type="entry name" value="PHD FINGER FAMILY PROTEIN"/>
    <property type="match status" value="1"/>
</dbReference>
<dbReference type="Pfam" id="PF21743">
    <property type="entry name" value="PTM_DIR17_Tudor"/>
    <property type="match status" value="1"/>
</dbReference>
<dbReference type="InterPro" id="IPR013083">
    <property type="entry name" value="Znf_RING/FYVE/PHD"/>
</dbReference>
<feature type="compositionally biased region" description="Low complexity" evidence="8">
    <location>
        <begin position="75"/>
        <end position="84"/>
    </location>
</feature>
<comment type="subcellular location">
    <subcellularLocation>
        <location evidence="1">Nucleus</location>
    </subcellularLocation>
</comment>
<feature type="compositionally biased region" description="Low complexity" evidence="8">
    <location>
        <begin position="15"/>
        <end position="32"/>
    </location>
</feature>
<dbReference type="OrthoDB" id="784962at2759"/>
<dbReference type="PROSITE" id="PS50016">
    <property type="entry name" value="ZF_PHD_2"/>
    <property type="match status" value="1"/>
</dbReference>
<comment type="caution">
    <text evidence="11">The sequence shown here is derived from an EMBL/GenBank/DDBJ whole genome shotgun (WGS) entry which is preliminary data.</text>
</comment>
<organism evidence="11 12">
    <name type="scientific">Miscanthus lutarioriparius</name>
    <dbReference type="NCBI Taxonomy" id="422564"/>
    <lineage>
        <taxon>Eukaryota</taxon>
        <taxon>Viridiplantae</taxon>
        <taxon>Streptophyta</taxon>
        <taxon>Embryophyta</taxon>
        <taxon>Tracheophyta</taxon>
        <taxon>Spermatophyta</taxon>
        <taxon>Magnoliopsida</taxon>
        <taxon>Liliopsida</taxon>
        <taxon>Poales</taxon>
        <taxon>Poaceae</taxon>
        <taxon>PACMAD clade</taxon>
        <taxon>Panicoideae</taxon>
        <taxon>Andropogonodae</taxon>
        <taxon>Andropogoneae</taxon>
        <taxon>Saccharinae</taxon>
        <taxon>Miscanthus</taxon>
    </lineage>
</organism>
<dbReference type="PROSITE" id="PS50827">
    <property type="entry name" value="DDT"/>
    <property type="match status" value="1"/>
</dbReference>
<feature type="coiled-coil region" evidence="7">
    <location>
        <begin position="2100"/>
        <end position="2135"/>
    </location>
</feature>
<dbReference type="InterPro" id="IPR019787">
    <property type="entry name" value="Znf_PHD-finger"/>
</dbReference>
<feature type="compositionally biased region" description="Polar residues" evidence="8">
    <location>
        <begin position="1223"/>
        <end position="1237"/>
    </location>
</feature>
<keyword evidence="12" id="KW-1185">Reference proteome</keyword>
<keyword evidence="3 6" id="KW-0863">Zinc-finger</keyword>
<dbReference type="SMART" id="SM00249">
    <property type="entry name" value="PHD"/>
    <property type="match status" value="3"/>
</dbReference>
<dbReference type="GO" id="GO:0008270">
    <property type="term" value="F:zinc ion binding"/>
    <property type="evidence" value="ECO:0007669"/>
    <property type="project" value="UniProtKB-KW"/>
</dbReference>
<dbReference type="InterPro" id="IPR056618">
    <property type="entry name" value="Chromo_PTM"/>
</dbReference>
<sequence>MDAEPHREGSDRAAADASPAAPDGDEAMVGTAGRVAAAAEELTAAIEVAAAERGRDAETSASEPGVEADEGGAAGEQRPAAAQADEVDEGGAGGEERLDGTAANGGSIEGKVRDVAPVASEARMDEDGGGPESEDYTAASTMREVNVGSVLGAPQDLAPVVSETKMEVDGAVAKEQPDGTAANGATEGSIAGEVDPVVSEQAGMEGDGGGAASKDYSAASTVSEVNVGSVLGTSQDLAPVVSEMKMEVDGGSVLEREGNAQEQDCAAAAVASEVKTEEGDGGVVNQGTTAPAGGIQAKEEVGECLVGRYIGRSAPGHARILIGKVASYDSTAGVYSVVFEDGHTEELGLPQLREFLLSDDNGALGMKVSCRKRKLDLLVSSGSASEVKEPASTRQRVDGCEMPARPDELQHSASSSDMSEDVESSSNSSDFTREETSEPCPPVQAVELPPSSGDIPVPEESISSLFSVYNFLRSFSVQLFLSPFGLDDFVAAINCSVQNNLLDAVHVSLLRALRRHLESKSAEGSRQASDCLKYLDWTLLDALTWPNFLLEYLYVMRSIKNLGGKSFGRSLLVAEYYKLPVAMKLRVLQILCDDVNESEELKTELENRVGYNEEMEYEIESSVFQEAASRGVSTRAAKASAYKDMNDFLNLENAPNVTNPETAVAVLSQDGNSDDCRICGMDGTLVCCDGCPWAYHSRCIGQNKAFLPQGDWFCPECVVNKLGPTSSRIERGARGAQMFGIDMCGRLFLGTCNYLLVIETASDAESYAYNQYDVAKVLQRLAVSDAYVDICRQIKDYWKHLLGIIHSERSATGKEVGVNHTPRSSMLNSIPIKAGHGSVWTTLKDGGDRETVALPQTNVQQKFVANQSAVCSAESLEEQKCKSSFGAVTEKNAEVGKQTVSAQNNVHNAHRNGAFGPPVVSSTSHQNGSIVTGVSNIAQAQPAQSIFHPDSSTVSATAGLFCPSSQGKHHLQLFPERSGNMSGGKAAKLSSFKPQAYMNLYNHGNIAASAAANLAVITSDEGKVSASQLTAKPRKKMAADNALQLKAFSSAATQFLWPSTEKKLMEVPRDRCGWCIACRSSASGTKKACFLNMATTNAAKCSARILSAMRVIKNSDSHFPSIVAYLANMEESLRGLLVGSLQDMQQKKRWHQQLQEASNCRTVIPLLLELESNIRGVAFSASWLKPIDDWPVESPGPSTGASRPAQYQKRGVGGRRGRRRSLASESGTATDEDNSWTWWTGGNISKRTLQRGALLHSTIRKAARQGGKQRIAGLSYHEGSNFPRRSRQFVWRGCVGMSQTSSQLALQVRYLDAHIRWKEFIPPDQIPSDGKSSDADFSALRNAVVCDKKIIDNKIRYALKFRNRKHLPVRVTKNILESEGDQDENSKLWFSENHVPLYMLREFEQHTSLPTPGISDSKCFTNLYPRRVKASAEDVFSYLFHKGEVYPCTSCKKDVIYRDIVKCSTCQGNCHKECTSNSVVNKGSSATSSLICKLCLQKRNLMLTSYNTNPSYFRPQQKSNGQQPVTAPRIVFKVSSSHSGEPTPKVEAQLVAKVKAQPFAKVEAQPTMNVKTQPVVNVKTQPFAKVEAQPIMNEKAHPLAKVEAQPLAKVATQSITSVQALPKTKAKKSKSEKEKKPKKVQAITYFGLVWKKNKSDKDDGSEFRANDVILKSKDNIGSSIRPTCCLCDKAYSPDLLYVRCEKCRNWFHGDALQLDEERIGELVAYRCCRCRMRAIPHCPHSDGCTKPEPELSEQTVATSSQSTMLSSEETFALADQDPLLASYGIVEPIGDDTMDIDLSMNMSSFGPGSNQKLSIRRAQAKSTEYLDQAGRPVNEYNIQNHPPGNGNINFSHTNGISFSEADSVDASELLGWDFSQGVAYATPPDFTANHQSNDTSCGSFGMDEYEPQTYFSFTELLEADDTQLDNAFGMSAGLQGDGNGTGSFVQQGVGFDELSFMVEDGASNMNFPTNDPTPDEVACNKCMNTQPPPDLKCAVCDLHIHRQCSPWDQGKHTDIPYQISVELQFVAIVPEQAFFLGGRPWRGWSRTSSLIKPSGQRLPGHLGARGRGGAPWARLERLRNVYERNAGQLRRQYAYGVQLMEAERQRKAEARAGVANEERKAAKAAATEMRAFEEDFRHTSPSLSRSSFSRHLFMNVPVSASRQ</sequence>
<evidence type="ECO:0000256" key="8">
    <source>
        <dbReference type="SAM" id="MobiDB-lite"/>
    </source>
</evidence>
<feature type="region of interest" description="Disordered" evidence="8">
    <location>
        <begin position="49"/>
        <end position="137"/>
    </location>
</feature>
<gene>
    <name evidence="11" type="ORF">NCGR_LOCUS51807</name>
</gene>
<dbReference type="InterPro" id="IPR028942">
    <property type="entry name" value="WHIM1_dom"/>
</dbReference>
<feature type="compositionally biased region" description="Basic and acidic residues" evidence="8">
    <location>
        <begin position="386"/>
        <end position="410"/>
    </location>
</feature>
<feature type="domain" description="DDT" evidence="10">
    <location>
        <begin position="459"/>
        <end position="519"/>
    </location>
</feature>
<evidence type="ECO:0000313" key="12">
    <source>
        <dbReference type="Proteomes" id="UP000604825"/>
    </source>
</evidence>
<dbReference type="Pfam" id="PF02791">
    <property type="entry name" value="DDT"/>
    <property type="match status" value="1"/>
</dbReference>
<dbReference type="InterPro" id="IPR001965">
    <property type="entry name" value="Znf_PHD"/>
</dbReference>
<accession>A0A811RES3</accession>
<feature type="region of interest" description="Disordered" evidence="8">
    <location>
        <begin position="1194"/>
        <end position="1237"/>
    </location>
</feature>
<dbReference type="InterPro" id="IPR018501">
    <property type="entry name" value="DDT_dom"/>
</dbReference>
<evidence type="ECO:0000256" key="5">
    <source>
        <dbReference type="ARBA" id="ARBA00023242"/>
    </source>
</evidence>
<dbReference type="PANTHER" id="PTHR46508">
    <property type="entry name" value="PHD FINGER FAMILY PROTEIN"/>
    <property type="match status" value="1"/>
</dbReference>
<reference evidence="11" key="1">
    <citation type="submission" date="2020-10" db="EMBL/GenBank/DDBJ databases">
        <authorList>
            <person name="Han B."/>
            <person name="Lu T."/>
            <person name="Zhao Q."/>
            <person name="Huang X."/>
            <person name="Zhao Y."/>
        </authorList>
    </citation>
    <scope>NUCLEOTIDE SEQUENCE</scope>
</reference>